<reference evidence="1" key="1">
    <citation type="submission" date="2021-01" db="EMBL/GenBank/DDBJ databases">
        <title>A chromosome-scale assembly of European eel, Anguilla anguilla.</title>
        <authorList>
            <person name="Henkel C."/>
            <person name="Jong-Raadsen S.A."/>
            <person name="Dufour S."/>
            <person name="Weltzien F.-A."/>
            <person name="Palstra A.P."/>
            <person name="Pelster B."/>
            <person name="Spaink H.P."/>
            <person name="Van Den Thillart G.E."/>
            <person name="Jansen H."/>
            <person name="Zahm M."/>
            <person name="Klopp C."/>
            <person name="Cedric C."/>
            <person name="Louis A."/>
            <person name="Berthelot C."/>
            <person name="Parey E."/>
            <person name="Roest Crollius H."/>
            <person name="Montfort J."/>
            <person name="Robinson-Rechavi M."/>
            <person name="Bucao C."/>
            <person name="Bouchez O."/>
            <person name="Gislard M."/>
            <person name="Lluch J."/>
            <person name="Milhes M."/>
            <person name="Lampietro C."/>
            <person name="Lopez Roques C."/>
            <person name="Donnadieu C."/>
            <person name="Braasch I."/>
            <person name="Desvignes T."/>
            <person name="Postlethwait J."/>
            <person name="Bobe J."/>
            <person name="Guiguen Y."/>
            <person name="Dirks R."/>
        </authorList>
    </citation>
    <scope>NUCLEOTIDE SEQUENCE</scope>
    <source>
        <strain evidence="1">Tag_6206</strain>
        <tissue evidence="1">Liver</tissue>
    </source>
</reference>
<dbReference type="EMBL" id="JAFIRN010000015">
    <property type="protein sequence ID" value="KAG5834378.1"/>
    <property type="molecule type" value="Genomic_DNA"/>
</dbReference>
<evidence type="ECO:0000313" key="1">
    <source>
        <dbReference type="EMBL" id="KAG5834378.1"/>
    </source>
</evidence>
<gene>
    <name evidence="1" type="ORF">ANANG_G00260890</name>
</gene>
<name>A0A9D3LTD7_ANGAN</name>
<sequence>MILHRNGKLKKVVDYIDIIFRNLHDIWIAWCKLNSAVGQSDVWAGRLDRMATGPSSISQNWGFVTGIPSFQDQE</sequence>
<accession>A0A9D3LTD7</accession>
<protein>
    <submittedName>
        <fullName evidence="1">Uncharacterized protein</fullName>
    </submittedName>
</protein>
<comment type="caution">
    <text evidence="1">The sequence shown here is derived from an EMBL/GenBank/DDBJ whole genome shotgun (WGS) entry which is preliminary data.</text>
</comment>
<organism evidence="1 2">
    <name type="scientific">Anguilla anguilla</name>
    <name type="common">European freshwater eel</name>
    <name type="synonym">Muraena anguilla</name>
    <dbReference type="NCBI Taxonomy" id="7936"/>
    <lineage>
        <taxon>Eukaryota</taxon>
        <taxon>Metazoa</taxon>
        <taxon>Chordata</taxon>
        <taxon>Craniata</taxon>
        <taxon>Vertebrata</taxon>
        <taxon>Euteleostomi</taxon>
        <taxon>Actinopterygii</taxon>
        <taxon>Neopterygii</taxon>
        <taxon>Teleostei</taxon>
        <taxon>Anguilliformes</taxon>
        <taxon>Anguillidae</taxon>
        <taxon>Anguilla</taxon>
    </lineage>
</organism>
<dbReference type="AlphaFoldDB" id="A0A9D3LTD7"/>
<dbReference type="Proteomes" id="UP001044222">
    <property type="component" value="Chromosome 15"/>
</dbReference>
<proteinExistence type="predicted"/>
<evidence type="ECO:0000313" key="2">
    <source>
        <dbReference type="Proteomes" id="UP001044222"/>
    </source>
</evidence>
<keyword evidence="2" id="KW-1185">Reference proteome</keyword>